<keyword evidence="8" id="KW-1185">Reference proteome</keyword>
<dbReference type="SMART" id="SM00448">
    <property type="entry name" value="REC"/>
    <property type="match status" value="1"/>
</dbReference>
<dbReference type="PRINTS" id="PR00032">
    <property type="entry name" value="HTHARAC"/>
</dbReference>
<dbReference type="SUPFAM" id="SSF52172">
    <property type="entry name" value="CheY-like"/>
    <property type="match status" value="1"/>
</dbReference>
<accession>A0ABW4YRB3</accession>
<dbReference type="EMBL" id="JBHUHO010000049">
    <property type="protein sequence ID" value="MFD2118107.1"/>
    <property type="molecule type" value="Genomic_DNA"/>
</dbReference>
<dbReference type="Proteomes" id="UP001597362">
    <property type="component" value="Unassembled WGS sequence"/>
</dbReference>
<dbReference type="Gene3D" id="3.40.50.2300">
    <property type="match status" value="1"/>
</dbReference>
<evidence type="ECO:0000313" key="8">
    <source>
        <dbReference type="Proteomes" id="UP001597362"/>
    </source>
</evidence>
<dbReference type="Gene3D" id="1.10.10.60">
    <property type="entry name" value="Homeodomain-like"/>
    <property type="match status" value="2"/>
</dbReference>
<evidence type="ECO:0000256" key="4">
    <source>
        <dbReference type="PROSITE-ProRule" id="PRU00169"/>
    </source>
</evidence>
<dbReference type="PROSITE" id="PS01124">
    <property type="entry name" value="HTH_ARAC_FAMILY_2"/>
    <property type="match status" value="1"/>
</dbReference>
<comment type="caution">
    <text evidence="7">The sequence shown here is derived from an EMBL/GenBank/DDBJ whole genome shotgun (WGS) entry which is preliminary data.</text>
</comment>
<dbReference type="InterPro" id="IPR020449">
    <property type="entry name" value="Tscrpt_reg_AraC-type_HTH"/>
</dbReference>
<feature type="domain" description="Response regulatory" evidence="6">
    <location>
        <begin position="2"/>
        <end position="118"/>
    </location>
</feature>
<dbReference type="Pfam" id="PF00072">
    <property type="entry name" value="Response_reg"/>
    <property type="match status" value="1"/>
</dbReference>
<feature type="domain" description="HTH araC/xylS-type" evidence="5">
    <location>
        <begin position="236"/>
        <end position="334"/>
    </location>
</feature>
<dbReference type="RefSeq" id="WP_377775691.1">
    <property type="nucleotide sequence ID" value="NZ_JBHUHO010000049.1"/>
</dbReference>
<dbReference type="InterPro" id="IPR018060">
    <property type="entry name" value="HTH_AraC"/>
</dbReference>
<keyword evidence="4" id="KW-0597">Phosphoprotein</keyword>
<dbReference type="PANTHER" id="PTHR43280:SF28">
    <property type="entry name" value="HTH-TYPE TRANSCRIPTIONAL ACTIVATOR RHAS"/>
    <property type="match status" value="1"/>
</dbReference>
<proteinExistence type="predicted"/>
<evidence type="ECO:0000256" key="1">
    <source>
        <dbReference type="ARBA" id="ARBA00023015"/>
    </source>
</evidence>
<keyword evidence="3" id="KW-0804">Transcription</keyword>
<dbReference type="InterPro" id="IPR018062">
    <property type="entry name" value="HTH_AraC-typ_CS"/>
</dbReference>
<keyword evidence="1" id="KW-0805">Transcription regulation</keyword>
<dbReference type="InterPro" id="IPR009057">
    <property type="entry name" value="Homeodomain-like_sf"/>
</dbReference>
<dbReference type="PROSITE" id="PS50110">
    <property type="entry name" value="RESPONSE_REGULATORY"/>
    <property type="match status" value="1"/>
</dbReference>
<dbReference type="SUPFAM" id="SSF46689">
    <property type="entry name" value="Homeodomain-like"/>
    <property type="match status" value="2"/>
</dbReference>
<dbReference type="Pfam" id="PF12833">
    <property type="entry name" value="HTH_18"/>
    <property type="match status" value="1"/>
</dbReference>
<gene>
    <name evidence="7" type="ORF">ACFSJH_20610</name>
</gene>
<evidence type="ECO:0000313" key="7">
    <source>
        <dbReference type="EMBL" id="MFD2118107.1"/>
    </source>
</evidence>
<name>A0ABW4YRB3_9BACL</name>
<dbReference type="SMART" id="SM00342">
    <property type="entry name" value="HTH_ARAC"/>
    <property type="match status" value="1"/>
</dbReference>
<evidence type="ECO:0000259" key="5">
    <source>
        <dbReference type="PROSITE" id="PS01124"/>
    </source>
</evidence>
<evidence type="ECO:0000259" key="6">
    <source>
        <dbReference type="PROSITE" id="PS50110"/>
    </source>
</evidence>
<keyword evidence="2" id="KW-0238">DNA-binding</keyword>
<reference evidence="8" key="1">
    <citation type="journal article" date="2019" name="Int. J. Syst. Evol. Microbiol.">
        <title>The Global Catalogue of Microorganisms (GCM) 10K type strain sequencing project: providing services to taxonomists for standard genome sequencing and annotation.</title>
        <authorList>
            <consortium name="The Broad Institute Genomics Platform"/>
            <consortium name="The Broad Institute Genome Sequencing Center for Infectious Disease"/>
            <person name="Wu L."/>
            <person name="Ma J."/>
        </authorList>
    </citation>
    <scope>NUCLEOTIDE SEQUENCE [LARGE SCALE GENOMIC DNA]</scope>
    <source>
        <strain evidence="8">GH52</strain>
    </source>
</reference>
<dbReference type="PROSITE" id="PS00041">
    <property type="entry name" value="HTH_ARAC_FAMILY_1"/>
    <property type="match status" value="1"/>
</dbReference>
<protein>
    <submittedName>
        <fullName evidence="7">Response regulator</fullName>
    </submittedName>
</protein>
<organism evidence="7 8">
    <name type="scientific">Paenibacillus yanchengensis</name>
    <dbReference type="NCBI Taxonomy" id="2035833"/>
    <lineage>
        <taxon>Bacteria</taxon>
        <taxon>Bacillati</taxon>
        <taxon>Bacillota</taxon>
        <taxon>Bacilli</taxon>
        <taxon>Bacillales</taxon>
        <taxon>Paenibacillaceae</taxon>
        <taxon>Paenibacillus</taxon>
    </lineage>
</organism>
<dbReference type="CDD" id="cd17536">
    <property type="entry name" value="REC_YesN-like"/>
    <property type="match status" value="1"/>
</dbReference>
<evidence type="ECO:0000256" key="2">
    <source>
        <dbReference type="ARBA" id="ARBA00023125"/>
    </source>
</evidence>
<dbReference type="PANTHER" id="PTHR43280">
    <property type="entry name" value="ARAC-FAMILY TRANSCRIPTIONAL REGULATOR"/>
    <property type="match status" value="1"/>
</dbReference>
<sequence>MHILIVDDEPIIRKGLIKLIEKFDASITASAASNGVEALQKIEKVVPELILTDIRMPKMDGLELCKIISERRIATNIIVISGFDEFTYAQQCIAYGVKQYLLKPLTEDELYPVLQRIFRYHSNKPLSLSAYEHWLLETEEAVQTADYSRVTKLLEQWKVDYVEKQRNVQQVQQLAIDGLSMLQKRINKQQIYLVQYQFSSQSQSLDNIIANFERELYGFIDQLLAWRGDYRNIMLDEALQYIDNHITENISLPDVAAKIGLTAPYFSWYFKKMMNENFVQYRIRKKIELAIQMLEDPQYKVINIALEAGFPNYNYFSKVFKKSVGCSPSEYRSRIGIL</sequence>
<evidence type="ECO:0000256" key="3">
    <source>
        <dbReference type="ARBA" id="ARBA00023163"/>
    </source>
</evidence>
<feature type="modified residue" description="4-aspartylphosphate" evidence="4">
    <location>
        <position position="53"/>
    </location>
</feature>
<dbReference type="InterPro" id="IPR001789">
    <property type="entry name" value="Sig_transdc_resp-reg_receiver"/>
</dbReference>
<dbReference type="InterPro" id="IPR011006">
    <property type="entry name" value="CheY-like_superfamily"/>
</dbReference>